<dbReference type="EMBL" id="KK914965">
    <property type="protein sequence ID" value="KDP25899.1"/>
    <property type="molecule type" value="Genomic_DNA"/>
</dbReference>
<accession>A0A067K265</accession>
<dbReference type="Proteomes" id="UP000027138">
    <property type="component" value="Unassembled WGS sequence"/>
</dbReference>
<keyword evidence="2" id="KW-1185">Reference proteome</keyword>
<gene>
    <name evidence="1" type="ORF">JCGZ_23919</name>
</gene>
<name>A0A067K265_JATCU</name>
<proteinExistence type="predicted"/>
<evidence type="ECO:0000313" key="2">
    <source>
        <dbReference type="Proteomes" id="UP000027138"/>
    </source>
</evidence>
<evidence type="ECO:0000313" key="1">
    <source>
        <dbReference type="EMBL" id="KDP25899.1"/>
    </source>
</evidence>
<dbReference type="AlphaFoldDB" id="A0A067K265"/>
<protein>
    <submittedName>
        <fullName evidence="1">Uncharacterized protein</fullName>
    </submittedName>
</protein>
<reference evidence="1 2" key="1">
    <citation type="journal article" date="2014" name="PLoS ONE">
        <title>Global Analysis of Gene Expression Profiles in Physic Nut (Jatropha curcas L.) Seedlings Exposed to Salt Stress.</title>
        <authorList>
            <person name="Zhang L."/>
            <person name="Zhang C."/>
            <person name="Wu P."/>
            <person name="Chen Y."/>
            <person name="Li M."/>
            <person name="Jiang H."/>
            <person name="Wu G."/>
        </authorList>
    </citation>
    <scope>NUCLEOTIDE SEQUENCE [LARGE SCALE GENOMIC DNA]</scope>
    <source>
        <strain evidence="2">cv. GZQX0401</strain>
        <tissue evidence="1">Young leaves</tissue>
    </source>
</reference>
<organism evidence="1 2">
    <name type="scientific">Jatropha curcas</name>
    <name type="common">Barbados nut</name>
    <dbReference type="NCBI Taxonomy" id="180498"/>
    <lineage>
        <taxon>Eukaryota</taxon>
        <taxon>Viridiplantae</taxon>
        <taxon>Streptophyta</taxon>
        <taxon>Embryophyta</taxon>
        <taxon>Tracheophyta</taxon>
        <taxon>Spermatophyta</taxon>
        <taxon>Magnoliopsida</taxon>
        <taxon>eudicotyledons</taxon>
        <taxon>Gunneridae</taxon>
        <taxon>Pentapetalae</taxon>
        <taxon>rosids</taxon>
        <taxon>fabids</taxon>
        <taxon>Malpighiales</taxon>
        <taxon>Euphorbiaceae</taxon>
        <taxon>Crotonoideae</taxon>
        <taxon>Jatropheae</taxon>
        <taxon>Jatropha</taxon>
    </lineage>
</organism>
<sequence length="134" mass="15371">MINRPSEQEQVDIIIKNLLPVYQQQLQTQYLPTFQSLIATATKVEDLIQMGQLKEDSGTSKYKKPSQPGKVHEVASITPTNPLLFREAVKANYIKPLEARPPPNPLPRNYRADEYYLNDLTEEVDAITRNGRQY</sequence>